<dbReference type="Pfam" id="PF08837">
    <property type="entry name" value="DUF1810"/>
    <property type="match status" value="1"/>
</dbReference>
<organism evidence="1 2">
    <name type="scientific">Jingyaoa shaoxingensis</name>
    <dbReference type="NCBI Taxonomy" id="2763671"/>
    <lineage>
        <taxon>Bacteria</taxon>
        <taxon>Bacillati</taxon>
        <taxon>Bacillota</taxon>
        <taxon>Clostridia</taxon>
        <taxon>Lachnospirales</taxon>
        <taxon>Lachnospiraceae</taxon>
        <taxon>Jingyaoa</taxon>
    </lineage>
</organism>
<dbReference type="Gene3D" id="1.25.40.380">
    <property type="entry name" value="Protein of unknown function DUF1810"/>
    <property type="match status" value="1"/>
</dbReference>
<sequence length="142" mass="16299">MSAHSLKRFHDAQKDKYAGYEVALQEMKSGCKVSHWIWYIFPQLKGLGMSDMADYYGIDGLQEAQEYMADPVLRKRLIEISTVLLNIVGKSAMEILGYIDAIKLRSSMTLFAEAAPEEPIFDEVLKKYYHGEKDEKTLDLLR</sequence>
<accession>A0ABR7N7W3</accession>
<keyword evidence="2" id="KW-1185">Reference proteome</keyword>
<dbReference type="Proteomes" id="UP000657421">
    <property type="component" value="Unassembled WGS sequence"/>
</dbReference>
<evidence type="ECO:0000313" key="1">
    <source>
        <dbReference type="EMBL" id="MBC8572482.1"/>
    </source>
</evidence>
<protein>
    <submittedName>
        <fullName evidence="1">DUF1810 domain-containing protein</fullName>
    </submittedName>
</protein>
<proteinExistence type="predicted"/>
<dbReference type="InterPro" id="IPR014937">
    <property type="entry name" value="DUF1810"/>
</dbReference>
<name>A0ABR7N7W3_9FIRM</name>
<dbReference type="SUPFAM" id="SSF140736">
    <property type="entry name" value="Rv1873-like"/>
    <property type="match status" value="1"/>
</dbReference>
<dbReference type="RefSeq" id="WP_249307479.1">
    <property type="nucleotide sequence ID" value="NZ_JACRSZ010000003.1"/>
</dbReference>
<dbReference type="EMBL" id="JACRSZ010000003">
    <property type="protein sequence ID" value="MBC8572482.1"/>
    <property type="molecule type" value="Genomic_DNA"/>
</dbReference>
<evidence type="ECO:0000313" key="2">
    <source>
        <dbReference type="Proteomes" id="UP000657421"/>
    </source>
</evidence>
<dbReference type="InterPro" id="IPR036287">
    <property type="entry name" value="Rv1873-like_sf"/>
</dbReference>
<comment type="caution">
    <text evidence="1">The sequence shown here is derived from an EMBL/GenBank/DDBJ whole genome shotgun (WGS) entry which is preliminary data.</text>
</comment>
<dbReference type="PIRSF" id="PIRSF008546">
    <property type="entry name" value="UCP008546"/>
    <property type="match status" value="1"/>
</dbReference>
<gene>
    <name evidence="1" type="ORF">H8716_05175</name>
</gene>
<reference evidence="1 2" key="1">
    <citation type="submission" date="2020-08" db="EMBL/GenBank/DDBJ databases">
        <title>Genome public.</title>
        <authorList>
            <person name="Liu C."/>
            <person name="Sun Q."/>
        </authorList>
    </citation>
    <scope>NUCLEOTIDE SEQUENCE [LARGE SCALE GENOMIC DNA]</scope>
    <source>
        <strain evidence="1 2">NSJ-46</strain>
    </source>
</reference>